<sequence length="494" mass="52113">MAMGGYPGNMAWGGGDARMGAGAGAGAGGIGPPPEYTSNPNLARLGGDGTMPVAGGSPYANYAGPSPASPPSSSSTATRAQEPTPRIGGSGRANHDYYDHVPMGAYADAKKPRKTSGGGRDGLISARLNRGHKSGQVGPSGKEWVEGDAFLDACICTTNCRCRKSQRVLYRARVDGHRASSGSDGEEHEYRSGEIRYILKDDVGRDCGDHSGCRKGESQDSDKEEKRSRRKESKEGEKLQEQFQGLKDDLLEALDERLEDMRKERRHLSEAPDPARPSVGASGLGQSSLMMNGRQVDPRMARQMPMVVNCNPYGMPTSGIGQMPHGISGLAAAGRAGFGDDVSAWEADMGHAEGVETPYLQPGWTVKRKQDRKKRMMMNGTGMPRPNMMPPDGAKARGRGQGVGVGVGEGMGMGMGMDGRNRAMGRWSQGVVDGRGAVMGRHGSRGNRRGGLESESDDLDAVEPGASINSGKGQRAGLDSAGKYVDDDSSGPKV</sequence>
<dbReference type="AlphaFoldDB" id="R0IF17"/>
<feature type="region of interest" description="Disordered" evidence="1">
    <location>
        <begin position="13"/>
        <end position="142"/>
    </location>
</feature>
<dbReference type="RefSeq" id="XP_008028768.1">
    <property type="nucleotide sequence ID" value="XM_008030577.1"/>
</dbReference>
<evidence type="ECO:0000313" key="2">
    <source>
        <dbReference type="EMBL" id="EOA83651.1"/>
    </source>
</evidence>
<feature type="compositionally biased region" description="Gly residues" evidence="1">
    <location>
        <begin position="13"/>
        <end position="30"/>
    </location>
</feature>
<gene>
    <name evidence="2" type="ORF">SETTUDRAFT_22349</name>
</gene>
<dbReference type="OrthoDB" id="3694239at2759"/>
<evidence type="ECO:0000256" key="1">
    <source>
        <dbReference type="SAM" id="MobiDB-lite"/>
    </source>
</evidence>
<reference evidence="2 3" key="2">
    <citation type="journal article" date="2013" name="PLoS Genet.">
        <title>Comparative genome structure, secondary metabolite, and effector coding capacity across Cochliobolus pathogens.</title>
        <authorList>
            <person name="Condon B.J."/>
            <person name="Leng Y."/>
            <person name="Wu D."/>
            <person name="Bushley K.E."/>
            <person name="Ohm R.A."/>
            <person name="Otillar R."/>
            <person name="Martin J."/>
            <person name="Schackwitz W."/>
            <person name="Grimwood J."/>
            <person name="MohdZainudin N."/>
            <person name="Xue C."/>
            <person name="Wang R."/>
            <person name="Manning V.A."/>
            <person name="Dhillon B."/>
            <person name="Tu Z.J."/>
            <person name="Steffenson B.J."/>
            <person name="Salamov A."/>
            <person name="Sun H."/>
            <person name="Lowry S."/>
            <person name="LaButti K."/>
            <person name="Han J."/>
            <person name="Copeland A."/>
            <person name="Lindquist E."/>
            <person name="Barry K."/>
            <person name="Schmutz J."/>
            <person name="Baker S.E."/>
            <person name="Ciuffetti L.M."/>
            <person name="Grigoriev I.V."/>
            <person name="Zhong S."/>
            <person name="Turgeon B.G."/>
        </authorList>
    </citation>
    <scope>NUCLEOTIDE SEQUENCE [LARGE SCALE GENOMIC DNA]</scope>
    <source>
        <strain evidence="3">28A</strain>
    </source>
</reference>
<dbReference type="GeneID" id="19402538"/>
<feature type="region of interest" description="Disordered" evidence="1">
    <location>
        <begin position="366"/>
        <end position="400"/>
    </location>
</feature>
<feature type="compositionally biased region" description="Basic residues" evidence="1">
    <location>
        <begin position="366"/>
        <end position="376"/>
    </location>
</feature>
<feature type="region of interest" description="Disordered" evidence="1">
    <location>
        <begin position="263"/>
        <end position="289"/>
    </location>
</feature>
<dbReference type="Proteomes" id="UP000016935">
    <property type="component" value="Unassembled WGS sequence"/>
</dbReference>
<organism evidence="2 3">
    <name type="scientific">Exserohilum turcicum (strain 28A)</name>
    <name type="common">Northern leaf blight fungus</name>
    <name type="synonym">Setosphaeria turcica</name>
    <dbReference type="NCBI Taxonomy" id="671987"/>
    <lineage>
        <taxon>Eukaryota</taxon>
        <taxon>Fungi</taxon>
        <taxon>Dikarya</taxon>
        <taxon>Ascomycota</taxon>
        <taxon>Pezizomycotina</taxon>
        <taxon>Dothideomycetes</taxon>
        <taxon>Pleosporomycetidae</taxon>
        <taxon>Pleosporales</taxon>
        <taxon>Pleosporineae</taxon>
        <taxon>Pleosporaceae</taxon>
        <taxon>Exserohilum</taxon>
    </lineage>
</organism>
<keyword evidence="3" id="KW-1185">Reference proteome</keyword>
<feature type="region of interest" description="Disordered" evidence="1">
    <location>
        <begin position="209"/>
        <end position="246"/>
    </location>
</feature>
<reference evidence="2 3" key="1">
    <citation type="journal article" date="2012" name="PLoS Pathog.">
        <title>Diverse lifestyles and strategies of plant pathogenesis encoded in the genomes of eighteen Dothideomycetes fungi.</title>
        <authorList>
            <person name="Ohm R.A."/>
            <person name="Feau N."/>
            <person name="Henrissat B."/>
            <person name="Schoch C.L."/>
            <person name="Horwitz B.A."/>
            <person name="Barry K.W."/>
            <person name="Condon B.J."/>
            <person name="Copeland A.C."/>
            <person name="Dhillon B."/>
            <person name="Glaser F."/>
            <person name="Hesse C.N."/>
            <person name="Kosti I."/>
            <person name="LaButti K."/>
            <person name="Lindquist E.A."/>
            <person name="Lucas S."/>
            <person name="Salamov A.A."/>
            <person name="Bradshaw R.E."/>
            <person name="Ciuffetti L."/>
            <person name="Hamelin R.C."/>
            <person name="Kema G.H.J."/>
            <person name="Lawrence C."/>
            <person name="Scott J.A."/>
            <person name="Spatafora J.W."/>
            <person name="Turgeon B.G."/>
            <person name="de Wit P.J.G.M."/>
            <person name="Zhong S."/>
            <person name="Goodwin S.B."/>
            <person name="Grigoriev I.V."/>
        </authorList>
    </citation>
    <scope>NUCLEOTIDE SEQUENCE [LARGE SCALE GENOMIC DNA]</scope>
    <source>
        <strain evidence="3">28A</strain>
    </source>
</reference>
<feature type="compositionally biased region" description="Low complexity" evidence="1">
    <location>
        <begin position="57"/>
        <end position="80"/>
    </location>
</feature>
<evidence type="ECO:0000313" key="3">
    <source>
        <dbReference type="Proteomes" id="UP000016935"/>
    </source>
</evidence>
<proteinExistence type="predicted"/>
<protein>
    <submittedName>
        <fullName evidence="2">Uncharacterized protein</fullName>
    </submittedName>
</protein>
<name>R0IF17_EXST2</name>
<feature type="region of interest" description="Disordered" evidence="1">
    <location>
        <begin position="432"/>
        <end position="494"/>
    </location>
</feature>
<dbReference type="HOGENOM" id="CLU_033443_0_0_1"/>
<dbReference type="EMBL" id="KB908833">
    <property type="protein sequence ID" value="EOA83651.1"/>
    <property type="molecule type" value="Genomic_DNA"/>
</dbReference>
<accession>R0IF17</accession>